<feature type="transmembrane region" description="Helical" evidence="6">
    <location>
        <begin position="202"/>
        <end position="221"/>
    </location>
</feature>
<evidence type="ECO:0000313" key="7">
    <source>
        <dbReference type="EMBL" id="HJG31781.1"/>
    </source>
</evidence>
<dbReference type="Proteomes" id="UP000746751">
    <property type="component" value="Unassembled WGS sequence"/>
</dbReference>
<protein>
    <submittedName>
        <fullName evidence="7">Bax inhibitor-1 family protein</fullName>
    </submittedName>
</protein>
<feature type="transmembrane region" description="Helical" evidence="6">
    <location>
        <begin position="145"/>
        <end position="166"/>
    </location>
</feature>
<accession>A0A921LR83</accession>
<evidence type="ECO:0000256" key="1">
    <source>
        <dbReference type="ARBA" id="ARBA00004141"/>
    </source>
</evidence>
<comment type="subcellular location">
    <subcellularLocation>
        <location evidence="1">Membrane</location>
        <topology evidence="1">Multi-pass membrane protein</topology>
    </subcellularLocation>
</comment>
<feature type="transmembrane region" description="Helical" evidence="6">
    <location>
        <begin position="172"/>
        <end position="190"/>
    </location>
</feature>
<dbReference type="Pfam" id="PF01027">
    <property type="entry name" value="Bax1-I"/>
    <property type="match status" value="1"/>
</dbReference>
<dbReference type="PANTHER" id="PTHR23291">
    <property type="entry name" value="BAX INHIBITOR-RELATED"/>
    <property type="match status" value="1"/>
</dbReference>
<comment type="caution">
    <text evidence="7">The sequence shown here is derived from an EMBL/GenBank/DDBJ whole genome shotgun (WGS) entry which is preliminary data.</text>
</comment>
<dbReference type="PANTHER" id="PTHR23291:SF50">
    <property type="entry name" value="PROTEIN LIFEGUARD 4"/>
    <property type="match status" value="1"/>
</dbReference>
<keyword evidence="5 6" id="KW-0472">Membrane</keyword>
<evidence type="ECO:0000256" key="5">
    <source>
        <dbReference type="ARBA" id="ARBA00023136"/>
    </source>
</evidence>
<sequence>MNEIERNVSPLHVERTAPAISPRMFNLVIAGLIFAGFCVMGIGTHIVTSPAFMSWLVRHPIMYLVISLVGSIAGIVIMSGAVKRQSVARSLIGYALFVCTFGLLCSMAVSAYDLPTVNAAFTATAGITVVFGALGLVIPQVFRRLMGVFSVALLALLVVQLVMMFMGVDQTWLDIAIVVVFCGFIGYDMHQATLVETTLPNAVFMACNLFLDIMNVFMRLLNIFGNNR</sequence>
<comment type="similarity">
    <text evidence="2 6">Belongs to the BI1 family.</text>
</comment>
<name>A0A921LR83_9ACTN</name>
<evidence type="ECO:0000256" key="2">
    <source>
        <dbReference type="ARBA" id="ARBA00010350"/>
    </source>
</evidence>
<keyword evidence="4 6" id="KW-1133">Transmembrane helix</keyword>
<keyword evidence="3 6" id="KW-0812">Transmembrane</keyword>
<dbReference type="AlphaFoldDB" id="A0A921LR83"/>
<gene>
    <name evidence="7" type="ORF">K8U80_10370</name>
</gene>
<reference evidence="7" key="1">
    <citation type="journal article" date="2021" name="PeerJ">
        <title>Extensive microbial diversity within the chicken gut microbiome revealed by metagenomics and culture.</title>
        <authorList>
            <person name="Gilroy R."/>
            <person name="Ravi A."/>
            <person name="Getino M."/>
            <person name="Pursley I."/>
            <person name="Horton D.L."/>
            <person name="Alikhan N.F."/>
            <person name="Baker D."/>
            <person name="Gharbi K."/>
            <person name="Hall N."/>
            <person name="Watson M."/>
            <person name="Adriaenssens E.M."/>
            <person name="Foster-Nyarko E."/>
            <person name="Jarju S."/>
            <person name="Secka A."/>
            <person name="Antonio M."/>
            <person name="Oren A."/>
            <person name="Chaudhuri R.R."/>
            <person name="La Ragione R."/>
            <person name="Hildebrand F."/>
            <person name="Pallen M.J."/>
        </authorList>
    </citation>
    <scope>NUCLEOTIDE SEQUENCE</scope>
    <source>
        <strain evidence="7">ChiGjej2B2-7701</strain>
    </source>
</reference>
<feature type="transmembrane region" description="Helical" evidence="6">
    <location>
        <begin position="118"/>
        <end position="138"/>
    </location>
</feature>
<evidence type="ECO:0000256" key="4">
    <source>
        <dbReference type="ARBA" id="ARBA00022989"/>
    </source>
</evidence>
<reference evidence="7" key="2">
    <citation type="submission" date="2021-09" db="EMBL/GenBank/DDBJ databases">
        <authorList>
            <person name="Gilroy R."/>
        </authorList>
    </citation>
    <scope>NUCLEOTIDE SEQUENCE</scope>
    <source>
        <strain evidence="7">ChiGjej2B2-7701</strain>
    </source>
</reference>
<dbReference type="EMBL" id="DYVF01000060">
    <property type="protein sequence ID" value="HJG31781.1"/>
    <property type="molecule type" value="Genomic_DNA"/>
</dbReference>
<dbReference type="InterPro" id="IPR006214">
    <property type="entry name" value="Bax_inhibitor_1-related"/>
</dbReference>
<evidence type="ECO:0000256" key="3">
    <source>
        <dbReference type="ARBA" id="ARBA00022692"/>
    </source>
</evidence>
<organism evidence="7 8">
    <name type="scientific">Collinsella ihumii</name>
    <dbReference type="NCBI Taxonomy" id="1720204"/>
    <lineage>
        <taxon>Bacteria</taxon>
        <taxon>Bacillati</taxon>
        <taxon>Actinomycetota</taxon>
        <taxon>Coriobacteriia</taxon>
        <taxon>Coriobacteriales</taxon>
        <taxon>Coriobacteriaceae</taxon>
        <taxon>Collinsella</taxon>
    </lineage>
</organism>
<feature type="transmembrane region" description="Helical" evidence="6">
    <location>
        <begin position="25"/>
        <end position="48"/>
    </location>
</feature>
<evidence type="ECO:0000313" key="8">
    <source>
        <dbReference type="Proteomes" id="UP000746751"/>
    </source>
</evidence>
<evidence type="ECO:0000256" key="6">
    <source>
        <dbReference type="RuleBase" id="RU004379"/>
    </source>
</evidence>
<dbReference type="GO" id="GO:0016020">
    <property type="term" value="C:membrane"/>
    <property type="evidence" value="ECO:0007669"/>
    <property type="project" value="UniProtKB-SubCell"/>
</dbReference>
<feature type="transmembrane region" description="Helical" evidence="6">
    <location>
        <begin position="91"/>
        <end position="112"/>
    </location>
</feature>
<feature type="transmembrane region" description="Helical" evidence="6">
    <location>
        <begin position="60"/>
        <end position="79"/>
    </location>
</feature>
<proteinExistence type="inferred from homology"/>